<dbReference type="CDD" id="cd01292">
    <property type="entry name" value="metallo-dependent_hydrolases"/>
    <property type="match status" value="1"/>
</dbReference>
<accession>A0A2K2FMF5</accession>
<organism evidence="3 4">
    <name type="scientific">Clostridium thermosuccinogenes</name>
    <dbReference type="NCBI Taxonomy" id="84032"/>
    <lineage>
        <taxon>Bacteria</taxon>
        <taxon>Bacillati</taxon>
        <taxon>Bacillota</taxon>
        <taxon>Clostridia</taxon>
        <taxon>Eubacteriales</taxon>
        <taxon>Clostridiaceae</taxon>
        <taxon>Clostridium</taxon>
    </lineage>
</organism>
<dbReference type="Proteomes" id="UP000236151">
    <property type="component" value="Unassembled WGS sequence"/>
</dbReference>
<dbReference type="OrthoDB" id="9771932at2"/>
<dbReference type="Gene3D" id="3.20.20.140">
    <property type="entry name" value="Metal-dependent hydrolases"/>
    <property type="match status" value="1"/>
</dbReference>
<reference evidence="3 4" key="1">
    <citation type="submission" date="2017-06" db="EMBL/GenBank/DDBJ databases">
        <title>Investigating the central metabolism of Clostridium thermosuccinogenes.</title>
        <authorList>
            <person name="Koendjbiharie J.G."/>
            <person name="van Kranenburg R."/>
        </authorList>
    </citation>
    <scope>NUCLEOTIDE SEQUENCE [LARGE SCALE GENOMIC DNA]</scope>
    <source>
        <strain evidence="3 4">DSM 5806</strain>
    </source>
</reference>
<evidence type="ECO:0000313" key="3">
    <source>
        <dbReference type="EMBL" id="PNU01412.1"/>
    </source>
</evidence>
<dbReference type="RefSeq" id="WP_103079992.1">
    <property type="nucleotide sequence ID" value="NZ_CP021850.1"/>
</dbReference>
<dbReference type="PANTHER" id="PTHR21240">
    <property type="entry name" value="2-AMINO-3-CARBOXYLMUCONATE-6-SEMIALDEHYDE DECARBOXYLASE"/>
    <property type="match status" value="1"/>
</dbReference>
<keyword evidence="4" id="KW-1185">Reference proteome</keyword>
<dbReference type="InterPro" id="IPR006680">
    <property type="entry name" value="Amidohydro-rel"/>
</dbReference>
<dbReference type="AlphaFoldDB" id="A0A2K2FMF5"/>
<dbReference type="GO" id="GO:0005737">
    <property type="term" value="C:cytoplasm"/>
    <property type="evidence" value="ECO:0007669"/>
    <property type="project" value="TreeGrafter"/>
</dbReference>
<keyword evidence="1" id="KW-0456">Lyase</keyword>
<evidence type="ECO:0000313" key="4">
    <source>
        <dbReference type="Proteomes" id="UP000236151"/>
    </source>
</evidence>
<protein>
    <submittedName>
        <fullName evidence="3">Amidohydrolase</fullName>
    </submittedName>
</protein>
<dbReference type="Pfam" id="PF04909">
    <property type="entry name" value="Amidohydro_2"/>
    <property type="match status" value="1"/>
</dbReference>
<feature type="domain" description="Amidohydrolase-related" evidence="2">
    <location>
        <begin position="8"/>
        <end position="264"/>
    </location>
</feature>
<dbReference type="EMBL" id="NIOJ01000002">
    <property type="protein sequence ID" value="PNU01412.1"/>
    <property type="molecule type" value="Genomic_DNA"/>
</dbReference>
<evidence type="ECO:0000259" key="2">
    <source>
        <dbReference type="Pfam" id="PF04909"/>
    </source>
</evidence>
<evidence type="ECO:0000256" key="1">
    <source>
        <dbReference type="ARBA" id="ARBA00023239"/>
    </source>
</evidence>
<dbReference type="GO" id="GO:0019748">
    <property type="term" value="P:secondary metabolic process"/>
    <property type="evidence" value="ECO:0007669"/>
    <property type="project" value="TreeGrafter"/>
</dbReference>
<dbReference type="KEGG" id="cthd:CDO33_03990"/>
<dbReference type="SUPFAM" id="SSF51556">
    <property type="entry name" value="Metallo-dependent hydrolases"/>
    <property type="match status" value="1"/>
</dbReference>
<dbReference type="PANTHER" id="PTHR21240:SF28">
    <property type="entry name" value="ISO-OROTATE DECARBOXYLASE (EUROFUNG)"/>
    <property type="match status" value="1"/>
</dbReference>
<dbReference type="InterPro" id="IPR032466">
    <property type="entry name" value="Metal_Hydrolase"/>
</dbReference>
<gene>
    <name evidence="3" type="ORF">CDQ84_01735</name>
</gene>
<proteinExistence type="predicted"/>
<comment type="caution">
    <text evidence="3">The sequence shown here is derived from an EMBL/GenBank/DDBJ whole genome shotgun (WGS) entry which is preliminary data.</text>
</comment>
<dbReference type="GO" id="GO:0016831">
    <property type="term" value="F:carboxy-lyase activity"/>
    <property type="evidence" value="ECO:0007669"/>
    <property type="project" value="InterPro"/>
</dbReference>
<keyword evidence="3" id="KW-0378">Hydrolase</keyword>
<sequence>MTEHRKIIDVHAHVFPDKIADKAVGSIGEYYGVPMHGKGTASDLMESGSRINVSYYVVHSTATKVEQVKTINDFIAEQQRKNSCFIGFGTLHPDMEDVDEEVDRIISLGLKGIKLHPDFQDFCIDDERMMGIYEAVEKRLPVLLHMGDENKTSSSPKRLEKVLDRFPKLVVVAAHLGGYRMWKESMDCLVGRNVFFDTSSSLFWLDSSTAVSMIRKHGVNKVLFGSDYPMWSHEEELERFLNLGLTKEEREFILWRNAARLLNLG</sequence>
<name>A0A2K2FMF5_9CLOT</name>
<dbReference type="InterPro" id="IPR032465">
    <property type="entry name" value="ACMSD"/>
</dbReference>
<dbReference type="GO" id="GO:0016787">
    <property type="term" value="F:hydrolase activity"/>
    <property type="evidence" value="ECO:0007669"/>
    <property type="project" value="UniProtKB-KW"/>
</dbReference>